<gene>
    <name evidence="3" type="primary">LOC101492935</name>
</gene>
<reference evidence="3" key="2">
    <citation type="submission" date="2025-08" db="UniProtKB">
        <authorList>
            <consortium name="RefSeq"/>
        </authorList>
    </citation>
    <scope>IDENTIFICATION</scope>
    <source>
        <tissue evidence="3">Etiolated seedlings</tissue>
    </source>
</reference>
<protein>
    <submittedName>
        <fullName evidence="3">Uncharacterized protein LOC101492935</fullName>
    </submittedName>
</protein>
<feature type="domain" description="Tf2-1-like SH3-like" evidence="1">
    <location>
        <begin position="69"/>
        <end position="134"/>
    </location>
</feature>
<dbReference type="PaxDb" id="3827-XP_004510499.1"/>
<reference evidence="2" key="1">
    <citation type="journal article" date="2013" name="Nat. Biotechnol.">
        <title>Draft genome sequence of chickpea (Cicer arietinum) provides a resource for trait improvement.</title>
        <authorList>
            <person name="Varshney R.K."/>
            <person name="Song C."/>
            <person name="Saxena R.K."/>
            <person name="Azam S."/>
            <person name="Yu S."/>
            <person name="Sharpe A.G."/>
            <person name="Cannon S."/>
            <person name="Baek J."/>
            <person name="Rosen B.D."/>
            <person name="Tar'an B."/>
            <person name="Millan T."/>
            <person name="Zhang X."/>
            <person name="Ramsay L.D."/>
            <person name="Iwata A."/>
            <person name="Wang Y."/>
            <person name="Nelson W."/>
            <person name="Farmer A.D."/>
            <person name="Gaur P.M."/>
            <person name="Soderlund C."/>
            <person name="Penmetsa R.V."/>
            <person name="Xu C."/>
            <person name="Bharti A.K."/>
            <person name="He W."/>
            <person name="Winter P."/>
            <person name="Zhao S."/>
            <person name="Hane J.K."/>
            <person name="Carrasquilla-Garcia N."/>
            <person name="Condie J.A."/>
            <person name="Upadhyaya H.D."/>
            <person name="Luo M.C."/>
            <person name="Thudi M."/>
            <person name="Gowda C.L."/>
            <person name="Singh N.P."/>
            <person name="Lichtenzveig J."/>
            <person name="Gali K.K."/>
            <person name="Rubio J."/>
            <person name="Nadarajan N."/>
            <person name="Dolezel J."/>
            <person name="Bansal K.C."/>
            <person name="Xu X."/>
            <person name="Edwards D."/>
            <person name="Zhang G."/>
            <person name="Kahl G."/>
            <person name="Gil J."/>
            <person name="Singh K.B."/>
            <person name="Datta S.K."/>
            <person name="Jackson S.A."/>
            <person name="Wang J."/>
            <person name="Cook D.R."/>
        </authorList>
    </citation>
    <scope>NUCLEOTIDE SEQUENCE [LARGE SCALE GENOMIC DNA]</scope>
    <source>
        <strain evidence="2">cv. CDC Frontier</strain>
    </source>
</reference>
<dbReference type="eggNOG" id="KOG0017">
    <property type="taxonomic scope" value="Eukaryota"/>
</dbReference>
<dbReference type="PANTHER" id="PTHR46148:SF60">
    <property type="entry name" value="CHROMO DOMAIN-CONTAINING PROTEIN"/>
    <property type="match status" value="1"/>
</dbReference>
<dbReference type="PANTHER" id="PTHR46148">
    <property type="entry name" value="CHROMO DOMAIN-CONTAINING PROTEIN"/>
    <property type="match status" value="1"/>
</dbReference>
<dbReference type="STRING" id="3827.A0A1S3EGJ3"/>
<accession>A0A1S3EGJ3</accession>
<evidence type="ECO:0000259" key="1">
    <source>
        <dbReference type="Pfam" id="PF24626"/>
    </source>
</evidence>
<organism evidence="2 3">
    <name type="scientific">Cicer arietinum</name>
    <name type="common">Chickpea</name>
    <name type="synonym">Garbanzo</name>
    <dbReference type="NCBI Taxonomy" id="3827"/>
    <lineage>
        <taxon>Eukaryota</taxon>
        <taxon>Viridiplantae</taxon>
        <taxon>Streptophyta</taxon>
        <taxon>Embryophyta</taxon>
        <taxon>Tracheophyta</taxon>
        <taxon>Spermatophyta</taxon>
        <taxon>Magnoliopsida</taxon>
        <taxon>eudicotyledons</taxon>
        <taxon>Gunneridae</taxon>
        <taxon>Pentapetalae</taxon>
        <taxon>rosids</taxon>
        <taxon>fabids</taxon>
        <taxon>Fabales</taxon>
        <taxon>Fabaceae</taxon>
        <taxon>Papilionoideae</taxon>
        <taxon>50 kb inversion clade</taxon>
        <taxon>NPAAA clade</taxon>
        <taxon>Hologalegina</taxon>
        <taxon>IRL clade</taxon>
        <taxon>Cicereae</taxon>
        <taxon>Cicer</taxon>
    </lineage>
</organism>
<name>A0A1S3EGJ3_CICAR</name>
<evidence type="ECO:0000313" key="3">
    <source>
        <dbReference type="RefSeq" id="XP_012574071.1"/>
    </source>
</evidence>
<proteinExistence type="predicted"/>
<dbReference type="Proteomes" id="UP000087171">
    <property type="component" value="Chromosome Ca7"/>
</dbReference>
<dbReference type="RefSeq" id="XP_012574071.1">
    <property type="nucleotide sequence ID" value="XM_012718617.1"/>
</dbReference>
<dbReference type="OrthoDB" id="1909122at2759"/>
<keyword evidence="2" id="KW-1185">Reference proteome</keyword>
<dbReference type="Pfam" id="PF24626">
    <property type="entry name" value="SH3_Tf2-1"/>
    <property type="match status" value="1"/>
</dbReference>
<sequence>MAPYEALYGRKCQTPLCWYHDGENTIVGPEMVHQTTEKIRKIRERMRTSQSRQKSYADTRRRPLEFEEGEHVFLRVTPTTGVGRAIKSKKLIPKFIGPYQILKRIGLVAYKVALPPILSHIHDVFHVSQLRKYVPNPSHVIESDVVQLKEDLSFEVSPAIIEDRKVKLLRNKEIPLVKVVWNQATGDTTWELEDKMKEQYPKLFSEAGFEDETI</sequence>
<dbReference type="AlphaFoldDB" id="A0A1S3EGJ3"/>
<dbReference type="InterPro" id="IPR056924">
    <property type="entry name" value="SH3_Tf2-1"/>
</dbReference>
<evidence type="ECO:0000313" key="2">
    <source>
        <dbReference type="Proteomes" id="UP000087171"/>
    </source>
</evidence>